<feature type="compositionally biased region" description="Low complexity" evidence="9">
    <location>
        <begin position="50"/>
        <end position="63"/>
    </location>
</feature>
<feature type="domain" description="Nanos-type" evidence="10">
    <location>
        <begin position="270"/>
        <end position="324"/>
    </location>
</feature>
<evidence type="ECO:0000313" key="12">
    <source>
        <dbReference type="WBParaSite" id="ACRNAN_scaffold12685.g15152.t1"/>
    </source>
</evidence>
<evidence type="ECO:0000256" key="8">
    <source>
        <dbReference type="PROSITE-ProRule" id="PRU00855"/>
    </source>
</evidence>
<comment type="similarity">
    <text evidence="8">Belongs to the nanos family.</text>
</comment>
<feature type="region of interest" description="Disordered" evidence="9">
    <location>
        <begin position="1"/>
        <end position="77"/>
    </location>
</feature>
<evidence type="ECO:0000256" key="3">
    <source>
        <dbReference type="ARBA" id="ARBA00022723"/>
    </source>
</evidence>
<proteinExistence type="inferred from homology"/>
<feature type="compositionally biased region" description="Low complexity" evidence="9">
    <location>
        <begin position="24"/>
        <end position="35"/>
    </location>
</feature>
<evidence type="ECO:0000259" key="10">
    <source>
        <dbReference type="PROSITE" id="PS51522"/>
    </source>
</evidence>
<dbReference type="InterPro" id="IPR038129">
    <property type="entry name" value="Nanos_sf"/>
</dbReference>
<name>A0A914CNY5_9BILA</name>
<evidence type="ECO:0000313" key="11">
    <source>
        <dbReference type="Proteomes" id="UP000887540"/>
    </source>
</evidence>
<evidence type="ECO:0000256" key="7">
    <source>
        <dbReference type="ARBA" id="ARBA00022884"/>
    </source>
</evidence>
<dbReference type="AlphaFoldDB" id="A0A914CNY5"/>
<dbReference type="WBParaSite" id="ACRNAN_scaffold12685.g15152.t1">
    <property type="protein sequence ID" value="ACRNAN_scaffold12685.g15152.t1"/>
    <property type="gene ID" value="ACRNAN_scaffold12685.g15152"/>
</dbReference>
<comment type="subcellular location">
    <subcellularLocation>
        <location evidence="1">Cytoplasm</location>
    </subcellularLocation>
</comment>
<protein>
    <submittedName>
        <fullName evidence="12">Nanos-type domain-containing protein</fullName>
    </submittedName>
</protein>
<feature type="compositionally biased region" description="Polar residues" evidence="9">
    <location>
        <begin position="159"/>
        <end position="170"/>
    </location>
</feature>
<dbReference type="GO" id="GO:0008270">
    <property type="term" value="F:zinc ion binding"/>
    <property type="evidence" value="ECO:0007669"/>
    <property type="project" value="UniProtKB-KW"/>
</dbReference>
<evidence type="ECO:0000256" key="4">
    <source>
        <dbReference type="ARBA" id="ARBA00022771"/>
    </source>
</evidence>
<dbReference type="Pfam" id="PF05741">
    <property type="entry name" value="zf-nanos"/>
    <property type="match status" value="1"/>
</dbReference>
<feature type="region of interest" description="Disordered" evidence="9">
    <location>
        <begin position="117"/>
        <end position="170"/>
    </location>
</feature>
<dbReference type="InterPro" id="IPR024161">
    <property type="entry name" value="Znf_nanos-typ"/>
</dbReference>
<sequence>MQGYIQQNASQFPPNYYRPDSRRSSTSYSRTQSESKFSDAKNEPTGSPDQNQNQQQQQQLQNLPPSHTPQFYHMPDGYIYQSPASSVATYDTATAAGSGYQSPEVMMGFPHQFYVGGPPVSEGYQQQQQFQQSGDGEGRKQQQYSSYEDRKQPYEEPTQPENEAQPPSESKISENYITAHTEQNQQHIEYEARNAMNNLNLNENANGATYENYSQNEENETPLNEQENANFDENAGQDVPQNWRKTLDQIQEENLPNDMGASTYAEKRIECSYCRTSGESESVYSSHSLLSPDGKIICSKLQEIGCSICHATGDDVHFERTCPQNEIPTASYLQSLAQQIFTHRGHQHSYKPNGYSPRARIMEEGGILKILEKIMVAVFVRRVKDRMMAIDRVEEGMKMKVDEEDVMTTETDAEAVVEITKARDLDNETRICTNSGKQWLNWKMKKSPNPNYTC</sequence>
<keyword evidence="6 8" id="KW-0810">Translation regulation</keyword>
<keyword evidence="5" id="KW-0862">Zinc</keyword>
<evidence type="ECO:0000256" key="6">
    <source>
        <dbReference type="ARBA" id="ARBA00022845"/>
    </source>
</evidence>
<keyword evidence="3" id="KW-0479">Metal-binding</keyword>
<feature type="compositionally biased region" description="Polar residues" evidence="9">
    <location>
        <begin position="1"/>
        <end position="13"/>
    </location>
</feature>
<reference evidence="12" key="1">
    <citation type="submission" date="2022-11" db="UniProtKB">
        <authorList>
            <consortium name="WormBaseParasite"/>
        </authorList>
    </citation>
    <scope>IDENTIFICATION</scope>
</reference>
<dbReference type="Proteomes" id="UP000887540">
    <property type="component" value="Unplaced"/>
</dbReference>
<keyword evidence="4 8" id="KW-0863">Zinc-finger</keyword>
<dbReference type="GO" id="GO:0005737">
    <property type="term" value="C:cytoplasm"/>
    <property type="evidence" value="ECO:0007669"/>
    <property type="project" value="UniProtKB-SubCell"/>
</dbReference>
<keyword evidence="7 8" id="KW-0694">RNA-binding</keyword>
<dbReference type="PROSITE" id="PS51522">
    <property type="entry name" value="ZF_NANOS"/>
    <property type="match status" value="1"/>
</dbReference>
<dbReference type="PANTHER" id="PTHR12887">
    <property type="entry name" value="NANOS PROTEIN"/>
    <property type="match status" value="1"/>
</dbReference>
<dbReference type="Gene3D" id="4.10.60.30">
    <property type="entry name" value="Nanos, RNA-binding domain"/>
    <property type="match status" value="1"/>
</dbReference>
<dbReference type="InterPro" id="IPR008705">
    <property type="entry name" value="Nanos/Xcar2"/>
</dbReference>
<dbReference type="GO" id="GO:0006417">
    <property type="term" value="P:regulation of translation"/>
    <property type="evidence" value="ECO:0007669"/>
    <property type="project" value="UniProtKB-UniRule"/>
</dbReference>
<evidence type="ECO:0000256" key="5">
    <source>
        <dbReference type="ARBA" id="ARBA00022833"/>
    </source>
</evidence>
<keyword evidence="2" id="KW-0963">Cytoplasm</keyword>
<keyword evidence="11" id="KW-1185">Reference proteome</keyword>
<evidence type="ECO:0000256" key="2">
    <source>
        <dbReference type="ARBA" id="ARBA00022490"/>
    </source>
</evidence>
<evidence type="ECO:0000256" key="9">
    <source>
        <dbReference type="SAM" id="MobiDB-lite"/>
    </source>
</evidence>
<accession>A0A914CNY5</accession>
<organism evidence="11 12">
    <name type="scientific">Acrobeloides nanus</name>
    <dbReference type="NCBI Taxonomy" id="290746"/>
    <lineage>
        <taxon>Eukaryota</taxon>
        <taxon>Metazoa</taxon>
        <taxon>Ecdysozoa</taxon>
        <taxon>Nematoda</taxon>
        <taxon>Chromadorea</taxon>
        <taxon>Rhabditida</taxon>
        <taxon>Tylenchina</taxon>
        <taxon>Cephalobomorpha</taxon>
        <taxon>Cephaloboidea</taxon>
        <taxon>Cephalobidae</taxon>
        <taxon>Acrobeloides</taxon>
    </lineage>
</organism>
<dbReference type="GO" id="GO:0003723">
    <property type="term" value="F:RNA binding"/>
    <property type="evidence" value="ECO:0007669"/>
    <property type="project" value="UniProtKB-UniRule"/>
</dbReference>
<evidence type="ECO:0000256" key="1">
    <source>
        <dbReference type="ARBA" id="ARBA00004496"/>
    </source>
</evidence>